<protein>
    <recommendedName>
        <fullName evidence="6">V-type proton ATPase subunit E</fullName>
    </recommendedName>
</protein>
<dbReference type="Proteomes" id="UP000678499">
    <property type="component" value="Unassembled WGS sequence"/>
</dbReference>
<accession>A0A7R9BUK6</accession>
<dbReference type="SUPFAM" id="SSF160527">
    <property type="entry name" value="V-type ATPase subunit E-like"/>
    <property type="match status" value="1"/>
</dbReference>
<evidence type="ECO:0000256" key="3">
    <source>
        <dbReference type="ARBA" id="ARBA00023065"/>
    </source>
</evidence>
<proteinExistence type="inferred from homology"/>
<dbReference type="PANTHER" id="PTHR45715">
    <property type="entry name" value="ATPASE H+-TRANSPORTING V1 SUBUNIT E1A-RELATED"/>
    <property type="match status" value="1"/>
</dbReference>
<gene>
    <name evidence="4" type="ORF">NMOB1V02_LOCUS8500</name>
</gene>
<dbReference type="Pfam" id="PF01991">
    <property type="entry name" value="vATP-synt_E"/>
    <property type="match status" value="1"/>
</dbReference>
<dbReference type="GO" id="GO:0033178">
    <property type="term" value="C:proton-transporting two-sector ATPase complex, catalytic domain"/>
    <property type="evidence" value="ECO:0007669"/>
    <property type="project" value="InterPro"/>
</dbReference>
<comment type="similarity">
    <text evidence="1">Belongs to the V-ATPase E subunit family.</text>
</comment>
<sequence length="226" mass="26258">MALSDVDVQKQIKHMMAFIEQEATEKAEEVDAKAEEEFNVEKGRLVQSQRVKIMEYFDRKEKQVEMQKKIQASNMLNQARLKVLKEQEEKLDKLIDETRRRLTTVTKSADKYAKLLQLLIAQGVFQLLEPHLVVRCRKEDLHLVRDAVKGALEHYTNITDRRCEIKIDEENFLSPQVAGGVEMLIPNSKIKIVNTLESRLAMITSQLLPEIRVRLFGRNPGRKFLD</sequence>
<dbReference type="EMBL" id="CAJPEX010002436">
    <property type="protein sequence ID" value="CAG0920995.1"/>
    <property type="molecule type" value="Genomic_DNA"/>
</dbReference>
<evidence type="ECO:0000256" key="2">
    <source>
        <dbReference type="ARBA" id="ARBA00022448"/>
    </source>
</evidence>
<organism evidence="4">
    <name type="scientific">Notodromas monacha</name>
    <dbReference type="NCBI Taxonomy" id="399045"/>
    <lineage>
        <taxon>Eukaryota</taxon>
        <taxon>Metazoa</taxon>
        <taxon>Ecdysozoa</taxon>
        <taxon>Arthropoda</taxon>
        <taxon>Crustacea</taxon>
        <taxon>Oligostraca</taxon>
        <taxon>Ostracoda</taxon>
        <taxon>Podocopa</taxon>
        <taxon>Podocopida</taxon>
        <taxon>Cypridocopina</taxon>
        <taxon>Cypridoidea</taxon>
        <taxon>Cyprididae</taxon>
        <taxon>Notodromas</taxon>
    </lineage>
</organism>
<dbReference type="Gene3D" id="3.30.2320.30">
    <property type="entry name" value="ATP synthase, E subunit, C-terminal"/>
    <property type="match status" value="1"/>
</dbReference>
<keyword evidence="5" id="KW-1185">Reference proteome</keyword>
<keyword evidence="2" id="KW-0813">Transport</keyword>
<dbReference type="InterPro" id="IPR002842">
    <property type="entry name" value="ATPase_V1_Esu"/>
</dbReference>
<dbReference type="AlphaFoldDB" id="A0A7R9BUK6"/>
<dbReference type="HAMAP" id="MF_00311">
    <property type="entry name" value="ATP_synth_E_arch"/>
    <property type="match status" value="1"/>
</dbReference>
<dbReference type="GO" id="GO:0046961">
    <property type="term" value="F:proton-transporting ATPase activity, rotational mechanism"/>
    <property type="evidence" value="ECO:0007669"/>
    <property type="project" value="InterPro"/>
</dbReference>
<name>A0A7R9BUK6_9CRUS</name>
<dbReference type="InterPro" id="IPR038495">
    <property type="entry name" value="ATPase_E_C"/>
</dbReference>
<evidence type="ECO:0008006" key="6">
    <source>
        <dbReference type="Google" id="ProtNLM"/>
    </source>
</evidence>
<dbReference type="EMBL" id="OA884473">
    <property type="protein sequence ID" value="CAD7280843.1"/>
    <property type="molecule type" value="Genomic_DNA"/>
</dbReference>
<evidence type="ECO:0000313" key="4">
    <source>
        <dbReference type="EMBL" id="CAD7280843.1"/>
    </source>
</evidence>
<dbReference type="OrthoDB" id="10263003at2759"/>
<evidence type="ECO:0000256" key="1">
    <source>
        <dbReference type="ARBA" id="ARBA00005901"/>
    </source>
</evidence>
<reference evidence="4" key="1">
    <citation type="submission" date="2020-11" db="EMBL/GenBank/DDBJ databases">
        <authorList>
            <person name="Tran Van P."/>
        </authorList>
    </citation>
    <scope>NUCLEOTIDE SEQUENCE</scope>
</reference>
<dbReference type="Gene3D" id="6.10.250.1620">
    <property type="match status" value="1"/>
</dbReference>
<evidence type="ECO:0000313" key="5">
    <source>
        <dbReference type="Proteomes" id="UP000678499"/>
    </source>
</evidence>
<keyword evidence="3" id="KW-0406">Ion transport</keyword>